<evidence type="ECO:0000313" key="3">
    <source>
        <dbReference type="Proteomes" id="UP000053647"/>
    </source>
</evidence>
<dbReference type="AlphaFoldDB" id="A0A0C9SR74"/>
<protein>
    <submittedName>
        <fullName evidence="2">Uncharacterized protein</fullName>
    </submittedName>
</protein>
<proteinExistence type="predicted"/>
<name>A0A0C9SR74_PAXIN</name>
<organism evidence="2 3">
    <name type="scientific">Paxillus involutus ATCC 200175</name>
    <dbReference type="NCBI Taxonomy" id="664439"/>
    <lineage>
        <taxon>Eukaryota</taxon>
        <taxon>Fungi</taxon>
        <taxon>Dikarya</taxon>
        <taxon>Basidiomycota</taxon>
        <taxon>Agaricomycotina</taxon>
        <taxon>Agaricomycetes</taxon>
        <taxon>Agaricomycetidae</taxon>
        <taxon>Boletales</taxon>
        <taxon>Paxilineae</taxon>
        <taxon>Paxillaceae</taxon>
        <taxon>Paxillus</taxon>
    </lineage>
</organism>
<feature type="compositionally biased region" description="Low complexity" evidence="1">
    <location>
        <begin position="51"/>
        <end position="60"/>
    </location>
</feature>
<evidence type="ECO:0000313" key="2">
    <source>
        <dbReference type="EMBL" id="KIJ10199.1"/>
    </source>
</evidence>
<reference evidence="2 3" key="1">
    <citation type="submission" date="2014-06" db="EMBL/GenBank/DDBJ databases">
        <authorList>
            <consortium name="DOE Joint Genome Institute"/>
            <person name="Kuo A."/>
            <person name="Kohler A."/>
            <person name="Nagy L.G."/>
            <person name="Floudas D."/>
            <person name="Copeland A."/>
            <person name="Barry K.W."/>
            <person name="Cichocki N."/>
            <person name="Veneault-Fourrey C."/>
            <person name="LaButti K."/>
            <person name="Lindquist E.A."/>
            <person name="Lipzen A."/>
            <person name="Lundell T."/>
            <person name="Morin E."/>
            <person name="Murat C."/>
            <person name="Sun H."/>
            <person name="Tunlid A."/>
            <person name="Henrissat B."/>
            <person name="Grigoriev I.V."/>
            <person name="Hibbett D.S."/>
            <person name="Martin F."/>
            <person name="Nordberg H.P."/>
            <person name="Cantor M.N."/>
            <person name="Hua S.X."/>
        </authorList>
    </citation>
    <scope>NUCLEOTIDE SEQUENCE [LARGE SCALE GENOMIC DNA]</scope>
    <source>
        <strain evidence="2 3">ATCC 200175</strain>
    </source>
</reference>
<reference evidence="3" key="2">
    <citation type="submission" date="2015-01" db="EMBL/GenBank/DDBJ databases">
        <title>Evolutionary Origins and Diversification of the Mycorrhizal Mutualists.</title>
        <authorList>
            <consortium name="DOE Joint Genome Institute"/>
            <consortium name="Mycorrhizal Genomics Consortium"/>
            <person name="Kohler A."/>
            <person name="Kuo A."/>
            <person name="Nagy L.G."/>
            <person name="Floudas D."/>
            <person name="Copeland A."/>
            <person name="Barry K.W."/>
            <person name="Cichocki N."/>
            <person name="Veneault-Fourrey C."/>
            <person name="LaButti K."/>
            <person name="Lindquist E.A."/>
            <person name="Lipzen A."/>
            <person name="Lundell T."/>
            <person name="Morin E."/>
            <person name="Murat C."/>
            <person name="Riley R."/>
            <person name="Ohm R."/>
            <person name="Sun H."/>
            <person name="Tunlid A."/>
            <person name="Henrissat B."/>
            <person name="Grigoriev I.V."/>
            <person name="Hibbett D.S."/>
            <person name="Martin F."/>
        </authorList>
    </citation>
    <scope>NUCLEOTIDE SEQUENCE [LARGE SCALE GENOMIC DNA]</scope>
    <source>
        <strain evidence="3">ATCC 200175</strain>
    </source>
</reference>
<dbReference type="OrthoDB" id="3230534at2759"/>
<dbReference type="Proteomes" id="UP000053647">
    <property type="component" value="Unassembled WGS sequence"/>
</dbReference>
<evidence type="ECO:0000256" key="1">
    <source>
        <dbReference type="SAM" id="MobiDB-lite"/>
    </source>
</evidence>
<gene>
    <name evidence="2" type="ORF">PAXINDRAFT_16770</name>
</gene>
<feature type="region of interest" description="Disordered" evidence="1">
    <location>
        <begin position="1"/>
        <end position="89"/>
    </location>
</feature>
<dbReference type="HOGENOM" id="CLU_727802_0_0_1"/>
<accession>A0A0C9SR74</accession>
<feature type="compositionally biased region" description="Polar residues" evidence="1">
    <location>
        <begin position="72"/>
        <end position="89"/>
    </location>
</feature>
<feature type="compositionally biased region" description="Low complexity" evidence="1">
    <location>
        <begin position="30"/>
        <end position="41"/>
    </location>
</feature>
<dbReference type="EMBL" id="KN819413">
    <property type="protein sequence ID" value="KIJ10199.1"/>
    <property type="molecule type" value="Genomic_DNA"/>
</dbReference>
<sequence>MPRTDPLNHLPAEVETDAETEVLVSPPSSPSRSTQSPTAAPITDEAHLQRSPVLPVSSTPPDTPPPADPSFHSLSTDMSQSFGLPTPPHQTSIIQAAARPTSHNNTIAPHTGFLTQALQSASADRCLDIIKALQGPFYHKLVFDNITPEEYNTLSLLVFEDHRYRFSAKLVYHPDLSQLVMMVPYEIHKLAMNNFSQRVHDLLQPFRLSNDMDVTVIVNGNLAISDRDFEVVPDFHLSLRSMHNHGGQALIPWWVGKCGFSSTVTTMLRQLGAAAEMAPEMDLTLVISIREKKHKPPPCGHVLRTSPKLHRSDFNHTTSVIMLDSIIVGGVSWVEIKSIKLHVLLHREDGNFDFSGEGPLCAQGENMFMSFFKISRHIST</sequence>
<keyword evidence="3" id="KW-1185">Reference proteome</keyword>